<evidence type="ECO:0000313" key="3">
    <source>
        <dbReference type="EMBL" id="SVA80713.1"/>
    </source>
</evidence>
<dbReference type="SFLD" id="SFLDG01129">
    <property type="entry name" value="C1.5:_HAD__Beta-PGM__Phosphata"/>
    <property type="match status" value="1"/>
</dbReference>
<dbReference type="Pfam" id="PF00702">
    <property type="entry name" value="Hydrolase"/>
    <property type="match status" value="1"/>
</dbReference>
<dbReference type="NCBIfam" id="TIGR01493">
    <property type="entry name" value="HAD-SF-IA-v2"/>
    <property type="match status" value="1"/>
</dbReference>
<dbReference type="EMBL" id="UINC01019099">
    <property type="protein sequence ID" value="SVA80713.1"/>
    <property type="molecule type" value="Genomic_DNA"/>
</dbReference>
<dbReference type="InterPro" id="IPR023198">
    <property type="entry name" value="PGP-like_dom2"/>
</dbReference>
<organism evidence="3">
    <name type="scientific">marine metagenome</name>
    <dbReference type="NCBI Taxonomy" id="408172"/>
    <lineage>
        <taxon>unclassified sequences</taxon>
        <taxon>metagenomes</taxon>
        <taxon>ecological metagenomes</taxon>
    </lineage>
</organism>
<evidence type="ECO:0000256" key="1">
    <source>
        <dbReference type="ARBA" id="ARBA00008106"/>
    </source>
</evidence>
<dbReference type="InterPro" id="IPR036412">
    <property type="entry name" value="HAD-like_sf"/>
</dbReference>
<dbReference type="InterPro" id="IPR051540">
    <property type="entry name" value="S-2-haloacid_dehalogenase"/>
</dbReference>
<dbReference type="GO" id="GO:0019120">
    <property type="term" value="F:hydrolase activity, acting on acid halide bonds, in C-halide compounds"/>
    <property type="evidence" value="ECO:0007669"/>
    <property type="project" value="InterPro"/>
</dbReference>
<reference evidence="3" key="1">
    <citation type="submission" date="2018-05" db="EMBL/GenBank/DDBJ databases">
        <authorList>
            <person name="Lanie J.A."/>
            <person name="Ng W.-L."/>
            <person name="Kazmierczak K.M."/>
            <person name="Andrzejewski T.M."/>
            <person name="Davidsen T.M."/>
            <person name="Wayne K.J."/>
            <person name="Tettelin H."/>
            <person name="Glass J.I."/>
            <person name="Rusch D."/>
            <person name="Podicherti R."/>
            <person name="Tsui H.-C.T."/>
            <person name="Winkler M.E."/>
        </authorList>
    </citation>
    <scope>NUCLEOTIDE SEQUENCE</scope>
</reference>
<dbReference type="PANTHER" id="PTHR43316:SF3">
    <property type="entry name" value="HALOACID DEHALOGENASE, TYPE II (AFU_ORTHOLOGUE AFUA_2G07750)-RELATED"/>
    <property type="match status" value="1"/>
</dbReference>
<dbReference type="InterPro" id="IPR006439">
    <property type="entry name" value="HAD-SF_hydro_IA"/>
</dbReference>
<protein>
    <recommendedName>
        <fullName evidence="4">Haloacid dehalogenase, type II</fullName>
    </recommendedName>
</protein>
<dbReference type="InterPro" id="IPR023214">
    <property type="entry name" value="HAD_sf"/>
</dbReference>
<dbReference type="PRINTS" id="PR00413">
    <property type="entry name" value="HADHALOGNASE"/>
</dbReference>
<evidence type="ECO:0008006" key="4">
    <source>
        <dbReference type="Google" id="ProtNLM"/>
    </source>
</evidence>
<gene>
    <name evidence="3" type="ORF">METZ01_LOCUS133567</name>
</gene>
<dbReference type="NCBIfam" id="TIGR01428">
    <property type="entry name" value="HAD_type_II"/>
    <property type="match status" value="1"/>
</dbReference>
<sequence length="236" mass="27008">MSSTNLDSVTTLTFDIFGTVLDLAGSLIPPLNRLLTACDAPSALTGEQVWAQWRLRQRIEQYQDNMLMLGHSGYLPVKRKALMYTLRSLKVDFTSENLDEFMKAYQLLTPFKDAIDGLIRLSNKYRLVMLSNGEHHYLEYLAKNRIGIDFDQILSAETVSQFKPHPSVYRFAAKSLNLEPQQIMMVAAHSFDILGARHSGFRGAYVNRYDLPYDESDYIPDITTKNFYDLCDTLEV</sequence>
<evidence type="ECO:0000256" key="2">
    <source>
        <dbReference type="ARBA" id="ARBA00022801"/>
    </source>
</evidence>
<proteinExistence type="inferred from homology"/>
<accession>A0A381YVU7</accession>
<dbReference type="SUPFAM" id="SSF56784">
    <property type="entry name" value="HAD-like"/>
    <property type="match status" value="1"/>
</dbReference>
<dbReference type="Gene3D" id="1.10.150.240">
    <property type="entry name" value="Putative phosphatase, domain 2"/>
    <property type="match status" value="1"/>
</dbReference>
<dbReference type="PANTHER" id="PTHR43316">
    <property type="entry name" value="HYDROLASE, HALOACID DELAHOGENASE-RELATED"/>
    <property type="match status" value="1"/>
</dbReference>
<dbReference type="InterPro" id="IPR006328">
    <property type="entry name" value="2-HAD"/>
</dbReference>
<comment type="similarity">
    <text evidence="1">Belongs to the HAD-like hydrolase superfamily. S-2-haloalkanoic acid dehalogenase family.</text>
</comment>
<dbReference type="Gene3D" id="3.40.50.1000">
    <property type="entry name" value="HAD superfamily/HAD-like"/>
    <property type="match status" value="1"/>
</dbReference>
<name>A0A381YVU7_9ZZZZ</name>
<keyword evidence="2" id="KW-0378">Hydrolase</keyword>
<dbReference type="SFLD" id="SFLDS00003">
    <property type="entry name" value="Haloacid_Dehalogenase"/>
    <property type="match status" value="1"/>
</dbReference>
<dbReference type="AlphaFoldDB" id="A0A381YVU7"/>